<protein>
    <submittedName>
        <fullName evidence="1">Uncharacterized protein</fullName>
    </submittedName>
</protein>
<keyword evidence="2" id="KW-1185">Reference proteome</keyword>
<dbReference type="EMBL" id="CAKOGL010000011">
    <property type="protein sequence ID" value="CAH2092053.1"/>
    <property type="molecule type" value="Genomic_DNA"/>
</dbReference>
<accession>A0AAU9TYH2</accession>
<name>A0AAU9TYH2_EUPED</name>
<comment type="caution">
    <text evidence="1">The sequence shown here is derived from an EMBL/GenBank/DDBJ whole genome shotgun (WGS) entry which is preliminary data.</text>
</comment>
<dbReference type="Proteomes" id="UP001153954">
    <property type="component" value="Unassembled WGS sequence"/>
</dbReference>
<evidence type="ECO:0000313" key="2">
    <source>
        <dbReference type="Proteomes" id="UP001153954"/>
    </source>
</evidence>
<organism evidence="1 2">
    <name type="scientific">Euphydryas editha</name>
    <name type="common">Edith's checkerspot</name>
    <dbReference type="NCBI Taxonomy" id="104508"/>
    <lineage>
        <taxon>Eukaryota</taxon>
        <taxon>Metazoa</taxon>
        <taxon>Ecdysozoa</taxon>
        <taxon>Arthropoda</taxon>
        <taxon>Hexapoda</taxon>
        <taxon>Insecta</taxon>
        <taxon>Pterygota</taxon>
        <taxon>Neoptera</taxon>
        <taxon>Endopterygota</taxon>
        <taxon>Lepidoptera</taxon>
        <taxon>Glossata</taxon>
        <taxon>Ditrysia</taxon>
        <taxon>Papilionoidea</taxon>
        <taxon>Nymphalidae</taxon>
        <taxon>Nymphalinae</taxon>
        <taxon>Euphydryas</taxon>
    </lineage>
</organism>
<reference evidence="1" key="1">
    <citation type="submission" date="2022-03" db="EMBL/GenBank/DDBJ databases">
        <authorList>
            <person name="Tunstrom K."/>
        </authorList>
    </citation>
    <scope>NUCLEOTIDE SEQUENCE</scope>
</reference>
<dbReference type="AlphaFoldDB" id="A0AAU9TYH2"/>
<sequence length="150" mass="17784">MMQYFYGVAQGVAREVARLNRKFAERQPGPAVQHFPDHRVFMRLHNFFLEGVIPSFRGREPGRVNRDDEDVILEELRRDPTTSQRQLARRTGDCVRKSTSERNLRRKIQVAIRAIIQNRQSGWANRLRRNFLRRCRLCLVKGGRHFEILL</sequence>
<evidence type="ECO:0000313" key="1">
    <source>
        <dbReference type="EMBL" id="CAH2092053.1"/>
    </source>
</evidence>
<gene>
    <name evidence="1" type="ORF">EEDITHA_LOCUS7853</name>
</gene>
<proteinExistence type="predicted"/>